<gene>
    <name evidence="1" type="ORF">EV44_g3718</name>
</gene>
<protein>
    <submittedName>
        <fullName evidence="1">Putative eka-like protein</fullName>
    </submittedName>
</protein>
<keyword evidence="2" id="KW-1185">Reference proteome</keyword>
<comment type="caution">
    <text evidence="1">The sequence shown here is derived from an EMBL/GenBank/DDBJ whole genome shotgun (WGS) entry which is preliminary data.</text>
</comment>
<name>A0A0B1PAP4_UNCNE</name>
<sequence length="229" mass="25947">MSNAKLEPASNWLSLLIPTVSSCILKEQGLTEVSKEMLSDEIERASTMRSMTLKLFGKNNPDAPHRTWMAYISKAPRSDFMVFDESGKVRPFKKPQAIDFYKRCNGHHSPKNCSRAPSCGNCGSTIHPEDICMALTKFRNCEGPHRSDTYKYLARPTHSGPLTKKQLKVFRKAGDREYQAIFRAKLAEDRADEIKERVETPHIDQTESTKIERMLASPVVVSTEDAIRL</sequence>
<dbReference type="Proteomes" id="UP000030854">
    <property type="component" value="Unassembled WGS sequence"/>
</dbReference>
<proteinExistence type="predicted"/>
<organism evidence="1 2">
    <name type="scientific">Uncinula necator</name>
    <name type="common">Grape powdery mildew</name>
    <dbReference type="NCBI Taxonomy" id="52586"/>
    <lineage>
        <taxon>Eukaryota</taxon>
        <taxon>Fungi</taxon>
        <taxon>Dikarya</taxon>
        <taxon>Ascomycota</taxon>
        <taxon>Pezizomycotina</taxon>
        <taxon>Leotiomycetes</taxon>
        <taxon>Erysiphales</taxon>
        <taxon>Erysiphaceae</taxon>
        <taxon>Erysiphe</taxon>
    </lineage>
</organism>
<reference evidence="1 2" key="1">
    <citation type="journal article" date="2014" name="BMC Genomics">
        <title>Adaptive genomic structural variation in the grape powdery mildew pathogen, Erysiphe necator.</title>
        <authorList>
            <person name="Jones L."/>
            <person name="Riaz S."/>
            <person name="Morales-Cruz A."/>
            <person name="Amrine K.C."/>
            <person name="McGuire B."/>
            <person name="Gubler W.D."/>
            <person name="Walker M.A."/>
            <person name="Cantu D."/>
        </authorList>
    </citation>
    <scope>NUCLEOTIDE SEQUENCE [LARGE SCALE GENOMIC DNA]</scope>
    <source>
        <strain evidence="2">c</strain>
    </source>
</reference>
<dbReference type="AlphaFoldDB" id="A0A0B1PAP4"/>
<accession>A0A0B1PAP4</accession>
<dbReference type="EMBL" id="JNVN01000281">
    <property type="protein sequence ID" value="KHJ35757.1"/>
    <property type="molecule type" value="Genomic_DNA"/>
</dbReference>
<evidence type="ECO:0000313" key="2">
    <source>
        <dbReference type="Proteomes" id="UP000030854"/>
    </source>
</evidence>
<dbReference type="HOGENOM" id="CLU_018153_4_2_1"/>
<dbReference type="PROSITE" id="PS51257">
    <property type="entry name" value="PROKAR_LIPOPROTEIN"/>
    <property type="match status" value="1"/>
</dbReference>
<evidence type="ECO:0000313" key="1">
    <source>
        <dbReference type="EMBL" id="KHJ35757.1"/>
    </source>
</evidence>